<comment type="caution">
    <text evidence="3">The sequence shown here is derived from an EMBL/GenBank/DDBJ whole genome shotgun (WGS) entry which is preliminary data.</text>
</comment>
<dbReference type="InterPro" id="IPR005545">
    <property type="entry name" value="YCII"/>
</dbReference>
<evidence type="ECO:0000313" key="3">
    <source>
        <dbReference type="EMBL" id="RUT29346.1"/>
    </source>
</evidence>
<organism evidence="3 4">
    <name type="scientific">Arsenicitalea aurantiaca</name>
    <dbReference type="NCBI Taxonomy" id="1783274"/>
    <lineage>
        <taxon>Bacteria</taxon>
        <taxon>Pseudomonadati</taxon>
        <taxon>Pseudomonadota</taxon>
        <taxon>Alphaproteobacteria</taxon>
        <taxon>Hyphomicrobiales</taxon>
        <taxon>Devosiaceae</taxon>
        <taxon>Arsenicitalea</taxon>
    </lineage>
</organism>
<proteinExistence type="inferred from homology"/>
<dbReference type="Proteomes" id="UP000281547">
    <property type="component" value="Unassembled WGS sequence"/>
</dbReference>
<name>A0A433X5I5_9HYPH</name>
<keyword evidence="4" id="KW-1185">Reference proteome</keyword>
<evidence type="ECO:0000313" key="4">
    <source>
        <dbReference type="Proteomes" id="UP000281547"/>
    </source>
</evidence>
<dbReference type="Pfam" id="PF03795">
    <property type="entry name" value="YCII"/>
    <property type="match status" value="1"/>
</dbReference>
<accession>A0A433X5I5</accession>
<comment type="similarity">
    <text evidence="1">Belongs to the YciI family.</text>
</comment>
<evidence type="ECO:0000256" key="1">
    <source>
        <dbReference type="ARBA" id="ARBA00007689"/>
    </source>
</evidence>
<dbReference type="SUPFAM" id="SSF54909">
    <property type="entry name" value="Dimeric alpha+beta barrel"/>
    <property type="match status" value="1"/>
</dbReference>
<dbReference type="Gene3D" id="3.30.70.1060">
    <property type="entry name" value="Dimeric alpha+beta barrel"/>
    <property type="match status" value="1"/>
</dbReference>
<dbReference type="InterPro" id="IPR051807">
    <property type="entry name" value="Sec-metab_biosynth-assoc"/>
</dbReference>
<dbReference type="OrthoDB" id="2293521at2"/>
<dbReference type="EMBL" id="RZNJ01000005">
    <property type="protein sequence ID" value="RUT29346.1"/>
    <property type="molecule type" value="Genomic_DNA"/>
</dbReference>
<sequence>MLYAIIAQDKPNGLEDRMTVRPEHLDHLKSLGDKVVFAGATLGTDDKPTGSLMVIEAGSLEEAKAMAAADPFVTRGVFSSYEVTRWNWAVNNPTGRGL</sequence>
<dbReference type="AlphaFoldDB" id="A0A433X5I5"/>
<dbReference type="InterPro" id="IPR011008">
    <property type="entry name" value="Dimeric_a/b-barrel"/>
</dbReference>
<dbReference type="PANTHER" id="PTHR33606:SF3">
    <property type="entry name" value="PROTEIN YCII"/>
    <property type="match status" value="1"/>
</dbReference>
<dbReference type="RefSeq" id="WP_127189336.1">
    <property type="nucleotide sequence ID" value="NZ_RZNJ01000005.1"/>
</dbReference>
<evidence type="ECO:0000259" key="2">
    <source>
        <dbReference type="Pfam" id="PF03795"/>
    </source>
</evidence>
<reference evidence="3 4" key="1">
    <citation type="journal article" date="2016" name="Int. J. Syst. Evol. Microbiol.">
        <title>Arsenicitalea aurantiaca gen. nov., sp. nov., a new member of the family Hyphomicrobiaceae, isolated from high-arsenic sediment.</title>
        <authorList>
            <person name="Mu Y."/>
            <person name="Zhou L."/>
            <person name="Zeng X.C."/>
            <person name="Liu L."/>
            <person name="Pan Y."/>
            <person name="Chen X."/>
            <person name="Wang J."/>
            <person name="Li S."/>
            <person name="Li W.J."/>
            <person name="Wang Y."/>
        </authorList>
    </citation>
    <scope>NUCLEOTIDE SEQUENCE [LARGE SCALE GENOMIC DNA]</scope>
    <source>
        <strain evidence="3 4">42-50</strain>
    </source>
</reference>
<gene>
    <name evidence="3" type="ORF">EMQ25_14595</name>
</gene>
<feature type="domain" description="YCII-related" evidence="2">
    <location>
        <begin position="1"/>
        <end position="87"/>
    </location>
</feature>
<dbReference type="PANTHER" id="PTHR33606">
    <property type="entry name" value="PROTEIN YCII"/>
    <property type="match status" value="1"/>
</dbReference>
<protein>
    <submittedName>
        <fullName evidence="3">YciI family protein</fullName>
    </submittedName>
</protein>